<keyword evidence="2" id="KW-1185">Reference proteome</keyword>
<evidence type="ECO:0000313" key="1">
    <source>
        <dbReference type="EMBL" id="KXX63778.1"/>
    </source>
</evidence>
<sequence>MPNENSRLLLEIDAAIREINRRHINPAISELTLSDLNPVIEMVARARASYLQALFEIATKSNGELPGKEGVARLHALRMRYEELVKGMQALETAIEREYLDVRKR</sequence>
<dbReference type="EMBL" id="LSYU01000077">
    <property type="protein sequence ID" value="KXX63778.1"/>
    <property type="molecule type" value="Genomic_DNA"/>
</dbReference>
<organism evidence="1 2">
    <name type="scientific">Marichromatium gracile</name>
    <name type="common">Chromatium gracile</name>
    <dbReference type="NCBI Taxonomy" id="1048"/>
    <lineage>
        <taxon>Bacteria</taxon>
        <taxon>Pseudomonadati</taxon>
        <taxon>Pseudomonadota</taxon>
        <taxon>Gammaproteobacteria</taxon>
        <taxon>Chromatiales</taxon>
        <taxon>Chromatiaceae</taxon>
        <taxon>Marichromatium</taxon>
    </lineage>
</organism>
<protein>
    <submittedName>
        <fullName evidence="1">Uncharacterized protein</fullName>
    </submittedName>
</protein>
<evidence type="ECO:0000313" key="2">
    <source>
        <dbReference type="Proteomes" id="UP000075766"/>
    </source>
</evidence>
<proteinExistence type="predicted"/>
<reference evidence="1 2" key="1">
    <citation type="submission" date="2016-02" db="EMBL/GenBank/DDBJ databases">
        <title>Genome sequence of Marichromatium gracile YL-28, a purple sulfur bacterium.</title>
        <authorList>
            <person name="Zhao C."/>
            <person name="Hong X."/>
            <person name="Chen S."/>
            <person name="Yang S."/>
        </authorList>
    </citation>
    <scope>NUCLEOTIDE SEQUENCE [LARGE SCALE GENOMIC DNA]</scope>
    <source>
        <strain evidence="1 2">YL28</strain>
    </source>
</reference>
<dbReference type="Proteomes" id="UP000075766">
    <property type="component" value="Unassembled WGS sequence"/>
</dbReference>
<comment type="caution">
    <text evidence="1">The sequence shown here is derived from an EMBL/GenBank/DDBJ whole genome shotgun (WGS) entry which is preliminary data.</text>
</comment>
<gene>
    <name evidence="1" type="ORF">AY586_03635</name>
</gene>
<dbReference type="RefSeq" id="WP_062276611.1">
    <property type="nucleotide sequence ID" value="NZ_LSYU01000077.1"/>
</dbReference>
<accession>A0ABR5VDJ3</accession>
<name>A0ABR5VDJ3_MARGR</name>